<evidence type="ECO:0000313" key="10">
    <source>
        <dbReference type="EMBL" id="KAL3095373.1"/>
    </source>
</evidence>
<keyword evidence="7" id="KW-0732">Signal</keyword>
<feature type="transmembrane region" description="Helical" evidence="6">
    <location>
        <begin position="351"/>
        <end position="371"/>
    </location>
</feature>
<dbReference type="PANTHER" id="PTHR23252:SF24">
    <property type="entry name" value="TRANSMEMBRANE PROTEIN 145"/>
    <property type="match status" value="1"/>
</dbReference>
<evidence type="ECO:0000256" key="2">
    <source>
        <dbReference type="ARBA" id="ARBA00022692"/>
    </source>
</evidence>
<evidence type="ECO:0000256" key="3">
    <source>
        <dbReference type="ARBA" id="ARBA00022989"/>
    </source>
</evidence>
<feature type="transmembrane region" description="Helical" evidence="6">
    <location>
        <begin position="189"/>
        <end position="215"/>
    </location>
</feature>
<organism evidence="10 11">
    <name type="scientific">Heterodera schachtii</name>
    <name type="common">Sugarbeet cyst nematode worm</name>
    <name type="synonym">Tylenchus schachtii</name>
    <dbReference type="NCBI Taxonomy" id="97005"/>
    <lineage>
        <taxon>Eukaryota</taxon>
        <taxon>Metazoa</taxon>
        <taxon>Ecdysozoa</taxon>
        <taxon>Nematoda</taxon>
        <taxon>Chromadorea</taxon>
        <taxon>Rhabditida</taxon>
        <taxon>Tylenchina</taxon>
        <taxon>Tylenchomorpha</taxon>
        <taxon>Tylenchoidea</taxon>
        <taxon>Heteroderidae</taxon>
        <taxon>Heteroderinae</taxon>
        <taxon>Heterodera</taxon>
    </lineage>
</organism>
<comment type="caution">
    <text evidence="10">The sequence shown here is derived from an EMBL/GenBank/DDBJ whole genome shotgun (WGS) entry which is preliminary data.</text>
</comment>
<sequence length="492" mass="56806">MPFSSFPSLFFVSFFICAFFLVEICAKISQGILSTSKNWHYLDRFCFVSNDGILQYTVQYPKSFELQSLYLYYDANSQWKAVYGNESLNCRQKERVLDPQNHQIIRLSPSAQFIDERSKCEEISRGNTNESWIRCHGIRSFFSMRPRWWYLAVGNCDSERGLLLDYSLLMTNAPPGNQWKRHFSFDQFYSLPIALAFLLINATICAIAFVFAGILRSRKMCHVSYRLFLHSLCCELVSALLLWAHFDKFSNDGIGFPMLRMLSTIVRQFSIVFFVLLLLLIAKGYTITRARLSTFSSVKMTLFVSVYLALRLLMLIWEIVVSSSTYCCVFPIVLSFWVFDPAQVTYLSESVPAYLIALLNVIGWAWFLRSSWVTVRKYPRKKLFYATLALFATFWYWAGPVVLVFANWVLDNWVREEVVLGVDSAVVAVGFVVFLALTTPMTNNRFFPFHVRTNQIGVNWTNFPQNVYEVQYISGSPFCATSTAANERINGH</sequence>
<keyword evidence="4 6" id="KW-0472">Membrane</keyword>
<name>A0ABD2JXP3_HETSC</name>
<comment type="subcellular location">
    <subcellularLocation>
        <location evidence="1">Membrane</location>
        <topology evidence="1">Multi-pass membrane protein</topology>
    </subcellularLocation>
</comment>
<evidence type="ECO:0000256" key="5">
    <source>
        <dbReference type="ARBA" id="ARBA00023180"/>
    </source>
</evidence>
<dbReference type="AlphaFoldDB" id="A0ABD2JXP3"/>
<evidence type="ECO:0008006" key="12">
    <source>
        <dbReference type="Google" id="ProtNLM"/>
    </source>
</evidence>
<feature type="transmembrane region" description="Helical" evidence="6">
    <location>
        <begin position="418"/>
        <end position="437"/>
    </location>
</feature>
<feature type="transmembrane region" description="Helical" evidence="6">
    <location>
        <begin position="266"/>
        <end position="285"/>
    </location>
</feature>
<keyword evidence="3 6" id="KW-1133">Transmembrane helix</keyword>
<feature type="transmembrane region" description="Helical" evidence="6">
    <location>
        <begin position="306"/>
        <end position="339"/>
    </location>
</feature>
<dbReference type="Proteomes" id="UP001620645">
    <property type="component" value="Unassembled WGS sequence"/>
</dbReference>
<evidence type="ECO:0000256" key="6">
    <source>
        <dbReference type="SAM" id="Phobius"/>
    </source>
</evidence>
<feature type="domain" description="GPR180-like N-terminal" evidence="9">
    <location>
        <begin position="30"/>
        <end position="166"/>
    </location>
</feature>
<dbReference type="GO" id="GO:0016020">
    <property type="term" value="C:membrane"/>
    <property type="evidence" value="ECO:0007669"/>
    <property type="project" value="UniProtKB-SubCell"/>
</dbReference>
<accession>A0ABD2JXP3</accession>
<dbReference type="EMBL" id="JBICCN010000083">
    <property type="protein sequence ID" value="KAL3095373.1"/>
    <property type="molecule type" value="Genomic_DNA"/>
</dbReference>
<evidence type="ECO:0000259" key="8">
    <source>
        <dbReference type="Pfam" id="PF10192"/>
    </source>
</evidence>
<evidence type="ECO:0000256" key="7">
    <source>
        <dbReference type="SAM" id="SignalP"/>
    </source>
</evidence>
<feature type="chain" id="PRO_5044799813" description="Intimal thickness related receptor IRP domain-containing protein" evidence="7">
    <location>
        <begin position="27"/>
        <end position="492"/>
    </location>
</feature>
<evidence type="ECO:0000259" key="9">
    <source>
        <dbReference type="Pfam" id="PF21892"/>
    </source>
</evidence>
<feature type="transmembrane region" description="Helical" evidence="6">
    <location>
        <begin position="227"/>
        <end position="246"/>
    </location>
</feature>
<feature type="transmembrane region" description="Helical" evidence="6">
    <location>
        <begin position="383"/>
        <end position="406"/>
    </location>
</feature>
<dbReference type="Pfam" id="PF10192">
    <property type="entry name" value="GPR180-TMEM145_TM"/>
    <property type="match status" value="1"/>
</dbReference>
<reference evidence="10 11" key="1">
    <citation type="submission" date="2024-10" db="EMBL/GenBank/DDBJ databases">
        <authorList>
            <person name="Kim D."/>
        </authorList>
    </citation>
    <scope>NUCLEOTIDE SEQUENCE [LARGE SCALE GENOMIC DNA]</scope>
    <source>
        <strain evidence="10">Taebaek</strain>
    </source>
</reference>
<gene>
    <name evidence="10" type="ORF">niasHS_007472</name>
</gene>
<feature type="signal peptide" evidence="7">
    <location>
        <begin position="1"/>
        <end position="26"/>
    </location>
</feature>
<feature type="domain" description="GPR180/TMEM145 transmembrane" evidence="8">
    <location>
        <begin position="198"/>
        <end position="434"/>
    </location>
</feature>
<dbReference type="InterPro" id="IPR053880">
    <property type="entry name" value="GPR180-like_N"/>
</dbReference>
<evidence type="ECO:0000313" key="11">
    <source>
        <dbReference type="Proteomes" id="UP001620645"/>
    </source>
</evidence>
<dbReference type="InterPro" id="IPR047831">
    <property type="entry name" value="GPR180/TMEM145"/>
</dbReference>
<keyword evidence="2 6" id="KW-0812">Transmembrane</keyword>
<dbReference type="PANTHER" id="PTHR23252">
    <property type="entry name" value="INTIMAL THICKNESS RECEPTOR-RELATED"/>
    <property type="match status" value="1"/>
</dbReference>
<keyword evidence="5" id="KW-0325">Glycoprotein</keyword>
<proteinExistence type="predicted"/>
<keyword evidence="11" id="KW-1185">Reference proteome</keyword>
<protein>
    <recommendedName>
        <fullName evidence="12">Intimal thickness related receptor IRP domain-containing protein</fullName>
    </recommendedName>
</protein>
<dbReference type="InterPro" id="IPR019336">
    <property type="entry name" value="GPR180/TMEM145_TM"/>
</dbReference>
<dbReference type="Pfam" id="PF21892">
    <property type="entry name" value="TMEM145_N"/>
    <property type="match status" value="1"/>
</dbReference>
<evidence type="ECO:0000256" key="4">
    <source>
        <dbReference type="ARBA" id="ARBA00023136"/>
    </source>
</evidence>
<evidence type="ECO:0000256" key="1">
    <source>
        <dbReference type="ARBA" id="ARBA00004141"/>
    </source>
</evidence>